<dbReference type="OrthoDB" id="5526358at2"/>
<evidence type="ECO:0000313" key="1">
    <source>
        <dbReference type="EMBL" id="ACU75282.1"/>
    </source>
</evidence>
<name>C7PWK2_CATAD</name>
<dbReference type="AlphaFoldDB" id="C7PWK2"/>
<dbReference type="EMBL" id="CP001700">
    <property type="protein sequence ID" value="ACU75282.1"/>
    <property type="molecule type" value="Genomic_DNA"/>
</dbReference>
<reference evidence="1 2" key="1">
    <citation type="journal article" date="2009" name="Stand. Genomic Sci.">
        <title>Complete genome sequence of Catenulispora acidiphila type strain (ID 139908).</title>
        <authorList>
            <person name="Copeland A."/>
            <person name="Lapidus A."/>
            <person name="Glavina Del Rio T."/>
            <person name="Nolan M."/>
            <person name="Lucas S."/>
            <person name="Chen F."/>
            <person name="Tice H."/>
            <person name="Cheng J.F."/>
            <person name="Bruce D."/>
            <person name="Goodwin L."/>
            <person name="Pitluck S."/>
            <person name="Mikhailova N."/>
            <person name="Pati A."/>
            <person name="Ivanova N."/>
            <person name="Mavromatis K."/>
            <person name="Chen A."/>
            <person name="Palaniappan K."/>
            <person name="Chain P."/>
            <person name="Land M."/>
            <person name="Hauser L."/>
            <person name="Chang Y.J."/>
            <person name="Jeffries C.D."/>
            <person name="Chertkov O."/>
            <person name="Brettin T."/>
            <person name="Detter J.C."/>
            <person name="Han C."/>
            <person name="Ali Z."/>
            <person name="Tindall B.J."/>
            <person name="Goker M."/>
            <person name="Bristow J."/>
            <person name="Eisen J.A."/>
            <person name="Markowitz V."/>
            <person name="Hugenholtz P."/>
            <person name="Kyrpides N.C."/>
            <person name="Klenk H.P."/>
        </authorList>
    </citation>
    <scope>NUCLEOTIDE SEQUENCE [LARGE SCALE GENOMIC DNA]</scope>
    <source>
        <strain evidence="2">DSM 44928 / JCM 14897 / NBRC 102108 / NRRL B-24433 / ID139908</strain>
    </source>
</reference>
<dbReference type="RefSeq" id="WP_015795011.1">
    <property type="nucleotide sequence ID" value="NC_013131.1"/>
</dbReference>
<organism evidence="1 2">
    <name type="scientific">Catenulispora acidiphila (strain DSM 44928 / JCM 14897 / NBRC 102108 / NRRL B-24433 / ID139908)</name>
    <dbReference type="NCBI Taxonomy" id="479433"/>
    <lineage>
        <taxon>Bacteria</taxon>
        <taxon>Bacillati</taxon>
        <taxon>Actinomycetota</taxon>
        <taxon>Actinomycetes</taxon>
        <taxon>Catenulisporales</taxon>
        <taxon>Catenulisporaceae</taxon>
        <taxon>Catenulispora</taxon>
    </lineage>
</organism>
<gene>
    <name evidence="1" type="ordered locus">Caci_6430</name>
</gene>
<evidence type="ECO:0000313" key="2">
    <source>
        <dbReference type="Proteomes" id="UP000000851"/>
    </source>
</evidence>
<dbReference type="HOGENOM" id="CLU_144710_0_0_11"/>
<dbReference type="KEGG" id="cai:Caci_6430"/>
<proteinExistence type="predicted"/>
<dbReference type="Pfam" id="PF13591">
    <property type="entry name" value="MerR_2"/>
    <property type="match status" value="1"/>
</dbReference>
<dbReference type="STRING" id="479433.Caci_6430"/>
<accession>C7PWK2</accession>
<keyword evidence="2" id="KW-1185">Reference proteome</keyword>
<protein>
    <submittedName>
        <fullName evidence="1">Uncharacterized protein</fullName>
    </submittedName>
</protein>
<dbReference type="Gene3D" id="1.10.1660.10">
    <property type="match status" value="1"/>
</dbReference>
<dbReference type="eggNOG" id="COG0789">
    <property type="taxonomic scope" value="Bacteria"/>
</dbReference>
<dbReference type="InParanoid" id="C7PWK2"/>
<dbReference type="Proteomes" id="UP000000851">
    <property type="component" value="Chromosome"/>
</dbReference>
<sequence length="122" mass="13288">MTPANDIGQPGGGRRYPLVVVRRASQGRLTLEDVAGRSGVTSQLIRRFVALSVLDAQRDDAGQLWFDARAPATVARALRLHAGLGLNYASLGLVLDLLDRIDQLESALRRSGRPAKEFPPWT</sequence>